<dbReference type="InterPro" id="IPR007016">
    <property type="entry name" value="O-antigen_ligase-rel_domated"/>
</dbReference>
<organism evidence="7 8">
    <name type="scientific">Psychroserpens ponticola</name>
    <dbReference type="NCBI Taxonomy" id="2932268"/>
    <lineage>
        <taxon>Bacteria</taxon>
        <taxon>Pseudomonadati</taxon>
        <taxon>Bacteroidota</taxon>
        <taxon>Flavobacteriia</taxon>
        <taxon>Flavobacteriales</taxon>
        <taxon>Flavobacteriaceae</taxon>
        <taxon>Psychroserpens</taxon>
    </lineage>
</organism>
<dbReference type="GO" id="GO:0016740">
    <property type="term" value="F:transferase activity"/>
    <property type="evidence" value="ECO:0007669"/>
    <property type="project" value="UniProtKB-KW"/>
</dbReference>
<dbReference type="PANTHER" id="PTHR37422">
    <property type="entry name" value="TEICHURONIC ACID BIOSYNTHESIS PROTEIN TUAE"/>
    <property type="match status" value="1"/>
</dbReference>
<keyword evidence="2 5" id="KW-0812">Transmembrane</keyword>
<keyword evidence="4 5" id="KW-0472">Membrane</keyword>
<evidence type="ECO:0000256" key="3">
    <source>
        <dbReference type="ARBA" id="ARBA00022989"/>
    </source>
</evidence>
<dbReference type="GO" id="GO:0016874">
    <property type="term" value="F:ligase activity"/>
    <property type="evidence" value="ECO:0007669"/>
    <property type="project" value="UniProtKB-KW"/>
</dbReference>
<feature type="transmembrane region" description="Helical" evidence="5">
    <location>
        <begin position="121"/>
        <end position="142"/>
    </location>
</feature>
<evidence type="ECO:0000256" key="1">
    <source>
        <dbReference type="ARBA" id="ARBA00004141"/>
    </source>
</evidence>
<reference evidence="7 8" key="1">
    <citation type="submission" date="2023-01" db="EMBL/GenBank/DDBJ databases">
        <title>Psychroserpens ponticola sp. nov., isolated from seawater.</title>
        <authorList>
            <person name="Kristyanto S."/>
            <person name="Jung J."/>
            <person name="Kim J.M."/>
            <person name="Jeon C.O."/>
        </authorList>
    </citation>
    <scope>NUCLEOTIDE SEQUENCE [LARGE SCALE GENOMIC DNA]</scope>
    <source>
        <strain evidence="7 8">MSW6</strain>
    </source>
</reference>
<dbReference type="InterPro" id="IPR051533">
    <property type="entry name" value="WaaL-like"/>
</dbReference>
<feature type="transmembrane region" description="Helical" evidence="5">
    <location>
        <begin position="337"/>
        <end position="357"/>
    </location>
</feature>
<evidence type="ECO:0000256" key="5">
    <source>
        <dbReference type="SAM" id="Phobius"/>
    </source>
</evidence>
<evidence type="ECO:0000313" key="7">
    <source>
        <dbReference type="EMBL" id="WCO01638.1"/>
    </source>
</evidence>
<feature type="transmembrane region" description="Helical" evidence="5">
    <location>
        <begin position="60"/>
        <end position="79"/>
    </location>
</feature>
<gene>
    <name evidence="7" type="ORF">MUN68_016445</name>
</gene>
<sequence length="413" mass="47664">MSKLKQYLFKYSIEEFLLMVFVLTLPINENVNTWFLISVTAVTLYKVYQLKLKSYVKENSLLLFIPAFLFILKLIGLIYAEDAGKAFEQAIRLLTLLFLPLVLIVLSKISSKNIENLVFKALILGCSIAIVICWTNSISAVIRNNEPLLNVLEWKRSNEFLTRIIDIHPPYLGLMLVASILYLFSNYIYNKQNSFKKTVASITGLVFLLFLFNLAARNSLLSLLILSIIFFVYKKNWKVILGLLTIIILTSILVTTSLSNDDRTSFIERKFYTTLNLYDEEFGDKRFQRLDATFEAFKQNIIFGSGTGYDNNIRKAYYKKTNQMNAYAESHNAHNQFVEYLGAYGLLGFFTFLYVLFFVFRKAVVKNQSFYIVLLTLFSLACLTESLLERELGIKYFSLLIGLIYCSNKKVKT</sequence>
<feature type="transmembrane region" description="Helical" evidence="5">
    <location>
        <begin position="31"/>
        <end position="48"/>
    </location>
</feature>
<dbReference type="Proteomes" id="UP001202717">
    <property type="component" value="Chromosome"/>
</dbReference>
<keyword evidence="7" id="KW-0436">Ligase</keyword>
<feature type="transmembrane region" description="Helical" evidence="5">
    <location>
        <begin position="7"/>
        <end position="25"/>
    </location>
</feature>
<evidence type="ECO:0000259" key="6">
    <source>
        <dbReference type="Pfam" id="PF04932"/>
    </source>
</evidence>
<name>A0ABY7RX93_9FLAO</name>
<feature type="transmembrane region" description="Helical" evidence="5">
    <location>
        <begin position="91"/>
        <end position="109"/>
    </location>
</feature>
<dbReference type="EMBL" id="CP116221">
    <property type="protein sequence ID" value="WCO01638.1"/>
    <property type="molecule type" value="Genomic_DNA"/>
</dbReference>
<accession>A0ABY7RX93</accession>
<proteinExistence type="predicted"/>
<keyword evidence="3 5" id="KW-1133">Transmembrane helix</keyword>
<feature type="transmembrane region" description="Helical" evidence="5">
    <location>
        <begin position="201"/>
        <end position="233"/>
    </location>
</feature>
<evidence type="ECO:0000313" key="8">
    <source>
        <dbReference type="Proteomes" id="UP001202717"/>
    </source>
</evidence>
<feature type="transmembrane region" description="Helical" evidence="5">
    <location>
        <begin position="239"/>
        <end position="260"/>
    </location>
</feature>
<feature type="domain" description="O-antigen ligase-related" evidence="6">
    <location>
        <begin position="205"/>
        <end position="353"/>
    </location>
</feature>
<evidence type="ECO:0000256" key="2">
    <source>
        <dbReference type="ARBA" id="ARBA00022692"/>
    </source>
</evidence>
<dbReference type="PANTHER" id="PTHR37422:SF17">
    <property type="entry name" value="O-ANTIGEN LIGASE"/>
    <property type="match status" value="1"/>
</dbReference>
<protein>
    <submittedName>
        <fullName evidence="7">O-antigen ligase family protein</fullName>
    </submittedName>
</protein>
<dbReference type="RefSeq" id="WP_249992912.1">
    <property type="nucleotide sequence ID" value="NZ_CP116221.1"/>
</dbReference>
<feature type="transmembrane region" description="Helical" evidence="5">
    <location>
        <begin position="171"/>
        <end position="189"/>
    </location>
</feature>
<feature type="transmembrane region" description="Helical" evidence="5">
    <location>
        <begin position="369"/>
        <end position="388"/>
    </location>
</feature>
<dbReference type="Pfam" id="PF04932">
    <property type="entry name" value="Wzy_C"/>
    <property type="match status" value="1"/>
</dbReference>
<keyword evidence="7" id="KW-0808">Transferase</keyword>
<comment type="subcellular location">
    <subcellularLocation>
        <location evidence="1">Membrane</location>
        <topology evidence="1">Multi-pass membrane protein</topology>
    </subcellularLocation>
</comment>
<evidence type="ECO:0000256" key="4">
    <source>
        <dbReference type="ARBA" id="ARBA00023136"/>
    </source>
</evidence>
<keyword evidence="8" id="KW-1185">Reference proteome</keyword>